<dbReference type="AlphaFoldDB" id="A0A370C531"/>
<accession>A0A370C531</accession>
<reference evidence="1 2" key="1">
    <citation type="submission" date="2018-07" db="EMBL/GenBank/DDBJ databases">
        <title>Section-level genome sequencing of Aspergillus section Nigri to investigate inter- and intra-species variation.</title>
        <authorList>
            <consortium name="DOE Joint Genome Institute"/>
            <person name="Vesth T.C."/>
            <person name="Nybo J.L."/>
            <person name="Theobald S."/>
            <person name="Frisvad J.C."/>
            <person name="Larsen T.O."/>
            <person name="Nielsen K.F."/>
            <person name="Hoof J.B."/>
            <person name="Brandl J."/>
            <person name="Salamov A."/>
            <person name="Riley R."/>
            <person name="Gladden J.M."/>
            <person name="Phatale P."/>
            <person name="Nielsen M.T."/>
            <person name="Lyhne E.K."/>
            <person name="Kogle M.E."/>
            <person name="Strasser K."/>
            <person name="McDonnell E."/>
            <person name="Barry K."/>
            <person name="Clum A."/>
            <person name="Chen C."/>
            <person name="Nolan M."/>
            <person name="Sandor L."/>
            <person name="Kuo A."/>
            <person name="Lipzen A."/>
            <person name="Hainaut M."/>
            <person name="Drula E."/>
            <person name="Tsang A."/>
            <person name="Magnuson J.K."/>
            <person name="Henrissat B."/>
            <person name="Wiebenga A."/>
            <person name="Simmons B.A."/>
            <person name="Makela M.R."/>
            <person name="De vries R.P."/>
            <person name="Grigoriev I.V."/>
            <person name="Mortensen U.H."/>
            <person name="Baker S.E."/>
            <person name="Andersen M.R."/>
        </authorList>
    </citation>
    <scope>NUCLEOTIDE SEQUENCE [LARGE SCALE GENOMIC DNA]</scope>
    <source>
        <strain evidence="1 2">ATCC 13496</strain>
    </source>
</reference>
<dbReference type="EMBL" id="KZ851908">
    <property type="protein sequence ID" value="RDH22229.1"/>
    <property type="molecule type" value="Genomic_DNA"/>
</dbReference>
<dbReference type="VEuPathDB" id="FungiDB:M747DRAFT_12312"/>
<sequence>MASTPMTQPRDGLGTVTWAPFTWTTRRPTSLPLRRTACPRLSRSALSLSLSLSSSLFPSLFLFSYYCALPALSARSLCKISLSTLVLGPEWASLVDTAFPNHNQLKPAAHLSLPTPPPSKGWFPIVCRPSSP</sequence>
<gene>
    <name evidence="1" type="ORF">M747DRAFT_12312</name>
</gene>
<evidence type="ECO:0000313" key="1">
    <source>
        <dbReference type="EMBL" id="RDH22229.1"/>
    </source>
</evidence>
<name>A0A370C531_ASPNG</name>
<organism evidence="1 2">
    <name type="scientific">Aspergillus niger ATCC 13496</name>
    <dbReference type="NCBI Taxonomy" id="1353008"/>
    <lineage>
        <taxon>Eukaryota</taxon>
        <taxon>Fungi</taxon>
        <taxon>Dikarya</taxon>
        <taxon>Ascomycota</taxon>
        <taxon>Pezizomycotina</taxon>
        <taxon>Eurotiomycetes</taxon>
        <taxon>Eurotiomycetidae</taxon>
        <taxon>Eurotiales</taxon>
        <taxon>Aspergillaceae</taxon>
        <taxon>Aspergillus</taxon>
        <taxon>Aspergillus subgen. Circumdati</taxon>
    </lineage>
</organism>
<proteinExistence type="predicted"/>
<protein>
    <submittedName>
        <fullName evidence="1">Uncharacterized protein</fullName>
    </submittedName>
</protein>
<evidence type="ECO:0000313" key="2">
    <source>
        <dbReference type="Proteomes" id="UP000253845"/>
    </source>
</evidence>
<dbReference type="Proteomes" id="UP000253845">
    <property type="component" value="Unassembled WGS sequence"/>
</dbReference>